<evidence type="ECO:0000259" key="5">
    <source>
        <dbReference type="Pfam" id="PF14689"/>
    </source>
</evidence>
<evidence type="ECO:0000256" key="4">
    <source>
        <dbReference type="SAM" id="Phobius"/>
    </source>
</evidence>
<evidence type="ECO:0000256" key="1">
    <source>
        <dbReference type="ARBA" id="ARBA00022553"/>
    </source>
</evidence>
<dbReference type="AlphaFoldDB" id="A0A7W2AGQ8"/>
<organism evidence="6 7">
    <name type="scientific">Thermoactinomyces daqus</name>
    <dbReference type="NCBI Taxonomy" id="1329516"/>
    <lineage>
        <taxon>Bacteria</taxon>
        <taxon>Bacillati</taxon>
        <taxon>Bacillota</taxon>
        <taxon>Bacilli</taxon>
        <taxon>Bacillales</taxon>
        <taxon>Thermoactinomycetaceae</taxon>
        <taxon>Thermoactinomyces</taxon>
    </lineage>
</organism>
<keyword evidence="3" id="KW-0418">Kinase</keyword>
<dbReference type="Gene3D" id="1.10.287.130">
    <property type="match status" value="1"/>
</dbReference>
<protein>
    <submittedName>
        <fullName evidence="6">Spo0B domain-containing protein</fullName>
    </submittedName>
</protein>
<dbReference type="InterPro" id="IPR016120">
    <property type="entry name" value="Sig_transdc_His_kin_SpoOB"/>
</dbReference>
<reference evidence="6 7" key="1">
    <citation type="submission" date="2020-07" db="EMBL/GenBank/DDBJ databases">
        <authorList>
            <person name="Feng H."/>
        </authorList>
    </citation>
    <scope>NUCLEOTIDE SEQUENCE [LARGE SCALE GENOMIC DNA]</scope>
    <source>
        <strain evidence="7">s-11</strain>
    </source>
</reference>
<evidence type="ECO:0000256" key="3">
    <source>
        <dbReference type="ARBA" id="ARBA00022777"/>
    </source>
</evidence>
<keyword evidence="4" id="KW-0472">Membrane</keyword>
<dbReference type="GO" id="GO:0000155">
    <property type="term" value="F:phosphorelay sensor kinase activity"/>
    <property type="evidence" value="ECO:0007669"/>
    <property type="project" value="InterPro"/>
</dbReference>
<feature type="transmembrane region" description="Helical" evidence="4">
    <location>
        <begin position="33"/>
        <end position="53"/>
    </location>
</feature>
<dbReference type="OrthoDB" id="2375606at2"/>
<evidence type="ECO:0000313" key="7">
    <source>
        <dbReference type="Proteomes" id="UP000530514"/>
    </source>
</evidence>
<dbReference type="EMBL" id="JACEIP010000001">
    <property type="protein sequence ID" value="MBA4541380.1"/>
    <property type="molecule type" value="Genomic_DNA"/>
</dbReference>
<feature type="domain" description="SpoOB alpha-helical" evidence="5">
    <location>
        <begin position="69"/>
        <end position="114"/>
    </location>
</feature>
<keyword evidence="7" id="KW-1185">Reference proteome</keyword>
<keyword evidence="4" id="KW-1133">Transmembrane helix</keyword>
<evidence type="ECO:0000313" key="6">
    <source>
        <dbReference type="EMBL" id="MBA4541380.1"/>
    </source>
</evidence>
<feature type="transmembrane region" description="Helical" evidence="4">
    <location>
        <begin position="7"/>
        <end position="27"/>
    </location>
</feature>
<keyword evidence="2" id="KW-0808">Transferase</keyword>
<evidence type="ECO:0000256" key="2">
    <source>
        <dbReference type="ARBA" id="ARBA00022679"/>
    </source>
</evidence>
<sequence length="244" mass="28409">MRRSGFQWVLPFVPTIVLLVGWLVQPFGRTGTILFFLGSLLSLGFGIACAHLLRNRMESVAAAERIRRISSIKRHDWMNHIQVLMGYLMMKKEDRLKAYMQKLVERAGHERNLSESRYAPLSASLLILDDRFKDWEIEWNVPKAIRFSEVAAEKKLFQLLETLFQFLEAKGEAEKGYGKLQISLVQNDPWVHVKINWQLDELPFRIAETDEKTLKNKLQRWQAKMETLSGRNGMEVACCLSRQE</sequence>
<dbReference type="Proteomes" id="UP000530514">
    <property type="component" value="Unassembled WGS sequence"/>
</dbReference>
<dbReference type="Pfam" id="PF14689">
    <property type="entry name" value="SPOB_a"/>
    <property type="match status" value="1"/>
</dbReference>
<dbReference type="SUPFAM" id="SSF55890">
    <property type="entry name" value="Sporulation response regulatory protein Spo0B"/>
    <property type="match status" value="1"/>
</dbReference>
<proteinExistence type="predicted"/>
<keyword evidence="1" id="KW-0597">Phosphoprotein</keyword>
<accession>A0A7W2AGQ8</accession>
<dbReference type="RefSeq" id="WP_033099214.1">
    <property type="nucleotide sequence ID" value="NZ_JACEIP010000001.1"/>
</dbReference>
<dbReference type="InterPro" id="IPR039506">
    <property type="entry name" value="SPOB_a"/>
</dbReference>
<gene>
    <name evidence="6" type="ORF">H1164_00440</name>
</gene>
<keyword evidence="4" id="KW-0812">Transmembrane</keyword>
<comment type="caution">
    <text evidence="6">The sequence shown here is derived from an EMBL/GenBank/DDBJ whole genome shotgun (WGS) entry which is preliminary data.</text>
</comment>
<name>A0A7W2AGQ8_9BACL</name>